<protein>
    <recommendedName>
        <fullName evidence="3">Lipoprotein</fullName>
    </recommendedName>
</protein>
<gene>
    <name evidence="1" type="ORF">JI741_31960</name>
</gene>
<reference evidence="1 2" key="1">
    <citation type="submission" date="2021-01" db="EMBL/GenBank/DDBJ databases">
        <title>Chryseolinea sp. Jin1 Genome sequencing and assembly.</title>
        <authorList>
            <person name="Kim I."/>
        </authorList>
    </citation>
    <scope>NUCLEOTIDE SEQUENCE [LARGE SCALE GENOMIC DNA]</scope>
    <source>
        <strain evidence="1 2">Jin1</strain>
    </source>
</reference>
<sequence>MRKIVLLLTSVAIGSIFTCCDKQRGQYSYPNNEKISKSNGEPIDSLSFFFPIKLVFSDSTLETGLDTFRLQWYSSQLFPSMEPVLFNYYLGRDIYRLSWLRSFHEPVFLTLYKNGGKVWMTVKQLDRQPDFMPTRIIPQFALPKVGEPYDTTRKIEELNSYPIQPPDRHANLKVNQTKVLSMSEWNEFESRLRRAGYWTMAPTQDVLGLDGSEWIIEAHFRNKYHVVDRWSPEDRYKEAGVYLIKLSGLNEDIY</sequence>
<dbReference type="EMBL" id="JAERRB010000021">
    <property type="protein sequence ID" value="MBL0745894.1"/>
    <property type="molecule type" value="Genomic_DNA"/>
</dbReference>
<evidence type="ECO:0000313" key="2">
    <source>
        <dbReference type="Proteomes" id="UP000613030"/>
    </source>
</evidence>
<keyword evidence="2" id="KW-1185">Reference proteome</keyword>
<dbReference type="RefSeq" id="WP_202016590.1">
    <property type="nucleotide sequence ID" value="NZ_JAERRB010000021.1"/>
</dbReference>
<name>A0ABS1L2M8_9BACT</name>
<organism evidence="1 2">
    <name type="scientific">Chryseolinea lacunae</name>
    <dbReference type="NCBI Taxonomy" id="2801331"/>
    <lineage>
        <taxon>Bacteria</taxon>
        <taxon>Pseudomonadati</taxon>
        <taxon>Bacteroidota</taxon>
        <taxon>Cytophagia</taxon>
        <taxon>Cytophagales</taxon>
        <taxon>Fulvivirgaceae</taxon>
        <taxon>Chryseolinea</taxon>
    </lineage>
</organism>
<evidence type="ECO:0000313" key="1">
    <source>
        <dbReference type="EMBL" id="MBL0745894.1"/>
    </source>
</evidence>
<proteinExistence type="predicted"/>
<comment type="caution">
    <text evidence="1">The sequence shown here is derived from an EMBL/GenBank/DDBJ whole genome shotgun (WGS) entry which is preliminary data.</text>
</comment>
<dbReference type="Proteomes" id="UP000613030">
    <property type="component" value="Unassembled WGS sequence"/>
</dbReference>
<evidence type="ECO:0008006" key="3">
    <source>
        <dbReference type="Google" id="ProtNLM"/>
    </source>
</evidence>
<accession>A0ABS1L2M8</accession>